<feature type="transmembrane region" description="Helical" evidence="1">
    <location>
        <begin position="57"/>
        <end position="76"/>
    </location>
</feature>
<keyword evidence="1" id="KW-0812">Transmembrane</keyword>
<organism evidence="2 3">
    <name type="scientific">Halosolutus amylolyticus</name>
    <dbReference type="NCBI Taxonomy" id="2932267"/>
    <lineage>
        <taxon>Archaea</taxon>
        <taxon>Methanobacteriati</taxon>
        <taxon>Methanobacteriota</taxon>
        <taxon>Stenosarchaea group</taxon>
        <taxon>Halobacteria</taxon>
        <taxon>Halobacteriales</taxon>
        <taxon>Natrialbaceae</taxon>
        <taxon>Halosolutus</taxon>
    </lineage>
</organism>
<accession>A0ABD5PK59</accession>
<dbReference type="EMBL" id="JBHSFA010000002">
    <property type="protein sequence ID" value="MFC4540725.1"/>
    <property type="molecule type" value="Genomic_DNA"/>
</dbReference>
<feature type="transmembrane region" description="Helical" evidence="1">
    <location>
        <begin position="170"/>
        <end position="187"/>
    </location>
</feature>
<gene>
    <name evidence="2" type="ORF">ACFO5R_02135</name>
</gene>
<feature type="transmembrane region" description="Helical" evidence="1">
    <location>
        <begin position="25"/>
        <end position="45"/>
    </location>
</feature>
<name>A0ABD5PK59_9EURY</name>
<comment type="caution">
    <text evidence="2">The sequence shown here is derived from an EMBL/GenBank/DDBJ whole genome shotgun (WGS) entry which is preliminary data.</text>
</comment>
<sequence>MPAQTDAPSIADPDESDDPDRVLRFAAALYGGLLFAGVVSITLLASTPIGPRPPSVTVLASTYVGGLLFGAVLGAVIASRDRVLPARLGRTARRRFLPILPVLPFGALVAASWWGPIGDAAATVALGTAAALSLTGYVLARVAQSRYVERVTADEPIAAWRWTPPNAHKLDAAIIALFLFLAVGNAFSGDWVLAGGWLFVAVFWVISAVEEGRWQVGAGSTTEIRVHDAGLVKRRPYTRSLVPWETIDRVRLREGELVLDRGLFDVRFDREELADPEAALETIERRLSNVDSRGVASG</sequence>
<keyword evidence="1" id="KW-1133">Transmembrane helix</keyword>
<feature type="transmembrane region" description="Helical" evidence="1">
    <location>
        <begin position="96"/>
        <end position="114"/>
    </location>
</feature>
<keyword evidence="3" id="KW-1185">Reference proteome</keyword>
<protein>
    <recommendedName>
        <fullName evidence="4">PH domain-containing protein</fullName>
    </recommendedName>
</protein>
<evidence type="ECO:0000313" key="3">
    <source>
        <dbReference type="Proteomes" id="UP001595898"/>
    </source>
</evidence>
<feature type="transmembrane region" description="Helical" evidence="1">
    <location>
        <begin position="120"/>
        <end position="140"/>
    </location>
</feature>
<reference evidence="2 3" key="1">
    <citation type="journal article" date="2019" name="Int. J. Syst. Evol. Microbiol.">
        <title>The Global Catalogue of Microorganisms (GCM) 10K type strain sequencing project: providing services to taxonomists for standard genome sequencing and annotation.</title>
        <authorList>
            <consortium name="The Broad Institute Genomics Platform"/>
            <consortium name="The Broad Institute Genome Sequencing Center for Infectious Disease"/>
            <person name="Wu L."/>
            <person name="Ma J."/>
        </authorList>
    </citation>
    <scope>NUCLEOTIDE SEQUENCE [LARGE SCALE GENOMIC DNA]</scope>
    <source>
        <strain evidence="2 3">WLHS5</strain>
    </source>
</reference>
<proteinExistence type="predicted"/>
<dbReference type="AlphaFoldDB" id="A0ABD5PK59"/>
<evidence type="ECO:0000313" key="2">
    <source>
        <dbReference type="EMBL" id="MFC4540725.1"/>
    </source>
</evidence>
<evidence type="ECO:0000256" key="1">
    <source>
        <dbReference type="SAM" id="Phobius"/>
    </source>
</evidence>
<dbReference type="RefSeq" id="WP_250138887.1">
    <property type="nucleotide sequence ID" value="NZ_JALIQP010000001.1"/>
</dbReference>
<evidence type="ECO:0008006" key="4">
    <source>
        <dbReference type="Google" id="ProtNLM"/>
    </source>
</evidence>
<dbReference type="Proteomes" id="UP001595898">
    <property type="component" value="Unassembled WGS sequence"/>
</dbReference>
<keyword evidence="1" id="KW-0472">Membrane</keyword>